<sequence length="118" mass="13409">MASGSAGRWALVLRLRLGRHPLLVRGLRRLRSRHERRFKQDFRDQCVLLPPTANGKTLIQDVVDNVDKSLSSRLSQLELYCHNLDKSIGQMWSEISVDGGDADAKLKSLGNHLQEVHR</sequence>
<name>A0AAN7GV73_9MYRT</name>
<accession>A0AAN7GV73</accession>
<dbReference type="PANTHER" id="PTHR31805">
    <property type="entry name" value="RECEPTOR-LIKE KINASE, PUTATIVE (DUF1421)-RELATED"/>
    <property type="match status" value="1"/>
</dbReference>
<reference evidence="1 2" key="1">
    <citation type="journal article" date="2023" name="Hortic Res">
        <title>Pangenome of water caltrop reveals structural variations and asymmetric subgenome divergence after allopolyploidization.</title>
        <authorList>
            <person name="Zhang X."/>
            <person name="Chen Y."/>
            <person name="Wang L."/>
            <person name="Yuan Y."/>
            <person name="Fang M."/>
            <person name="Shi L."/>
            <person name="Lu R."/>
            <person name="Comes H.P."/>
            <person name="Ma Y."/>
            <person name="Chen Y."/>
            <person name="Huang G."/>
            <person name="Zhou Y."/>
            <person name="Zheng Z."/>
            <person name="Qiu Y."/>
        </authorList>
    </citation>
    <scope>NUCLEOTIDE SEQUENCE [LARGE SCALE GENOMIC DNA]</scope>
    <source>
        <tissue evidence="1">Roots</tissue>
    </source>
</reference>
<dbReference type="Proteomes" id="UP001345219">
    <property type="component" value="Chromosome 1"/>
</dbReference>
<dbReference type="AlphaFoldDB" id="A0AAN7GV73"/>
<proteinExistence type="predicted"/>
<dbReference type="PANTHER" id="PTHR31805:SF16">
    <property type="entry name" value="FORMIN-LIKE PROTEIN (DUF1421)"/>
    <property type="match status" value="1"/>
</dbReference>
<comment type="caution">
    <text evidence="1">The sequence shown here is derived from an EMBL/GenBank/DDBJ whole genome shotgun (WGS) entry which is preliminary data.</text>
</comment>
<dbReference type="EMBL" id="JAXIOK010000023">
    <property type="protein sequence ID" value="KAK4743397.1"/>
    <property type="molecule type" value="Genomic_DNA"/>
</dbReference>
<organism evidence="1 2">
    <name type="scientific">Trapa incisa</name>
    <dbReference type="NCBI Taxonomy" id="236973"/>
    <lineage>
        <taxon>Eukaryota</taxon>
        <taxon>Viridiplantae</taxon>
        <taxon>Streptophyta</taxon>
        <taxon>Embryophyta</taxon>
        <taxon>Tracheophyta</taxon>
        <taxon>Spermatophyta</taxon>
        <taxon>Magnoliopsida</taxon>
        <taxon>eudicotyledons</taxon>
        <taxon>Gunneridae</taxon>
        <taxon>Pentapetalae</taxon>
        <taxon>rosids</taxon>
        <taxon>malvids</taxon>
        <taxon>Myrtales</taxon>
        <taxon>Lythraceae</taxon>
        <taxon>Trapa</taxon>
    </lineage>
</organism>
<protein>
    <submittedName>
        <fullName evidence="1">Uncharacterized protein</fullName>
    </submittedName>
</protein>
<gene>
    <name evidence="1" type="ORF">SAY87_001398</name>
</gene>
<evidence type="ECO:0000313" key="1">
    <source>
        <dbReference type="EMBL" id="KAK4743397.1"/>
    </source>
</evidence>
<keyword evidence="2" id="KW-1185">Reference proteome</keyword>
<evidence type="ECO:0000313" key="2">
    <source>
        <dbReference type="Proteomes" id="UP001345219"/>
    </source>
</evidence>